<sequence length="58" mass="6974">MALNLVERFEAERGEPFRWIVYCRLDMVWVQPHPPLSLLDPFFVWMMLPASDWHATMP</sequence>
<name>A0A812JCG8_9DINO</name>
<evidence type="ECO:0000313" key="1">
    <source>
        <dbReference type="EMBL" id="CAE7197668.1"/>
    </source>
</evidence>
<keyword evidence="2" id="KW-1185">Reference proteome</keyword>
<comment type="caution">
    <text evidence="1">The sequence shown here is derived from an EMBL/GenBank/DDBJ whole genome shotgun (WGS) entry which is preliminary data.</text>
</comment>
<evidence type="ECO:0000313" key="2">
    <source>
        <dbReference type="Proteomes" id="UP000601435"/>
    </source>
</evidence>
<protein>
    <submittedName>
        <fullName evidence="1">Uncharacterized protein</fullName>
    </submittedName>
</protein>
<gene>
    <name evidence="1" type="ORF">SNEC2469_LOCUS1412</name>
</gene>
<reference evidence="1" key="1">
    <citation type="submission" date="2021-02" db="EMBL/GenBank/DDBJ databases">
        <authorList>
            <person name="Dougan E. K."/>
            <person name="Rhodes N."/>
            <person name="Thang M."/>
            <person name="Chan C."/>
        </authorList>
    </citation>
    <scope>NUCLEOTIDE SEQUENCE</scope>
</reference>
<feature type="non-terminal residue" evidence="1">
    <location>
        <position position="1"/>
    </location>
</feature>
<proteinExistence type="predicted"/>
<accession>A0A812JCG8</accession>
<dbReference type="Proteomes" id="UP000601435">
    <property type="component" value="Unassembled WGS sequence"/>
</dbReference>
<dbReference type="AlphaFoldDB" id="A0A812JCG8"/>
<dbReference type="EMBL" id="CAJNJA010005743">
    <property type="protein sequence ID" value="CAE7197668.1"/>
    <property type="molecule type" value="Genomic_DNA"/>
</dbReference>
<dbReference type="OrthoDB" id="10630971at2759"/>
<organism evidence="1 2">
    <name type="scientific">Symbiodinium necroappetens</name>
    <dbReference type="NCBI Taxonomy" id="1628268"/>
    <lineage>
        <taxon>Eukaryota</taxon>
        <taxon>Sar</taxon>
        <taxon>Alveolata</taxon>
        <taxon>Dinophyceae</taxon>
        <taxon>Suessiales</taxon>
        <taxon>Symbiodiniaceae</taxon>
        <taxon>Symbiodinium</taxon>
    </lineage>
</organism>